<sequence>MSKKSILALMAAAMQPDFSHSDLGIRYAMPTQGCWTQAHRKSGVAAAKRAAKKSVTNNRLFPMAGRLGL</sequence>
<name>A0AAD2QFH7_NEIME</name>
<dbReference type="EMBL" id="CP012393">
    <property type="protein sequence ID" value="ANW91543.1"/>
    <property type="molecule type" value="Genomic_DNA"/>
</dbReference>
<organism evidence="2 3">
    <name type="scientific">Neisseria meningitidis</name>
    <dbReference type="NCBI Taxonomy" id="487"/>
    <lineage>
        <taxon>Bacteria</taxon>
        <taxon>Pseudomonadati</taxon>
        <taxon>Pseudomonadota</taxon>
        <taxon>Betaproteobacteria</taxon>
        <taxon>Neisseriales</taxon>
        <taxon>Neisseriaceae</taxon>
        <taxon>Neisseria</taxon>
    </lineage>
</organism>
<dbReference type="Proteomes" id="UP000069876">
    <property type="component" value="Unassembled WGS sequence"/>
</dbReference>
<dbReference type="Proteomes" id="UP000092966">
    <property type="component" value="Chromosome"/>
</dbReference>
<reference evidence="1 4" key="1">
    <citation type="submission" date="2015-07" db="EMBL/GenBank/DDBJ databases">
        <title>Comparative genome sequencing reveals within-host evolution of Neisseria meningitidis during.</title>
        <authorList>
            <person name="Klughammer J."/>
            <person name="Dittrich M."/>
            <person name="Mueller T."/>
            <person name="Blom J."/>
            <person name="Goesmann A."/>
            <person name="Vogel U."/>
            <person name="Frosch M."/>
            <person name="Bock C."/>
            <person name="Schoen C."/>
        </authorList>
    </citation>
    <scope>NUCLEOTIDE SEQUENCE [LARGE SCALE GENOMIC DNA]</scope>
    <source>
        <strain evidence="1 4">DE8555</strain>
    </source>
</reference>
<dbReference type="AlphaFoldDB" id="A0AAD2QFH7"/>
<protein>
    <submittedName>
        <fullName evidence="2">Uncharacterized protein</fullName>
    </submittedName>
</protein>
<evidence type="ECO:0000313" key="4">
    <source>
        <dbReference type="Proteomes" id="UP000092966"/>
    </source>
</evidence>
<reference evidence="2 3" key="2">
    <citation type="submission" date="2016-02" db="EMBL/GenBank/DDBJ databases">
        <authorList>
            <consortium name="Pathogen Informatics"/>
        </authorList>
    </citation>
    <scope>NUCLEOTIDE SEQUENCE [LARGE SCALE GENOMIC DNA]</scope>
    <source>
        <strain evidence="2 3">2842STDY5881531</strain>
    </source>
</reference>
<proteinExistence type="predicted"/>
<gene>
    <name evidence="1" type="ORF">DE8555_0982</name>
    <name evidence="2" type="ORF">ERS514851_01813</name>
</gene>
<accession>A0AAD2QFH7</accession>
<evidence type="ECO:0000313" key="2">
    <source>
        <dbReference type="EMBL" id="CWU29920.1"/>
    </source>
</evidence>
<evidence type="ECO:0000313" key="3">
    <source>
        <dbReference type="Proteomes" id="UP000069876"/>
    </source>
</evidence>
<dbReference type="EMBL" id="FFEF01000028">
    <property type="protein sequence ID" value="CWU29920.1"/>
    <property type="molecule type" value="Genomic_DNA"/>
</dbReference>
<evidence type="ECO:0000313" key="1">
    <source>
        <dbReference type="EMBL" id="ANW91543.1"/>
    </source>
</evidence>